<evidence type="ECO:0000313" key="7">
    <source>
        <dbReference type="Proteomes" id="UP000545493"/>
    </source>
</evidence>
<sequence>MTTETASPFAVRQAHFPDVMDFFAPGLKRWQTEEWQPSNPRRFLPVSVTGSACALSCDHCQSKVLEGMVSVKADEDLYALARRLRAQGSEGLLVSGGSTRSGGVPLLPHLRHIPRIREELGMKVIVHSGVVSPELAAGLADAGVDGVMLDIIGADETIRDVYHLDLTVSDFDRALGLLAERELRIIPHIVLGLHYGRFLGEYRALDIITRHPVSTIILVVLVPLVGTPMAHLPPPPVADVTEFFRATRLAAPATTVNLGCARPLGPVKTELDQAAIDLGLNGIAYPADGAIAYAKSRGLEPRLFEYCCSLTWTGDSDVAYRTVEVAS</sequence>
<dbReference type="InterPro" id="IPR013785">
    <property type="entry name" value="Aldolase_TIM"/>
</dbReference>
<dbReference type="InterPro" id="IPR006638">
    <property type="entry name" value="Elp3/MiaA/NifB-like_rSAM"/>
</dbReference>
<dbReference type="RefSeq" id="WP_167172482.1">
    <property type="nucleotide sequence ID" value="NZ_JAAOYM010000001.1"/>
</dbReference>
<dbReference type="CDD" id="cd01335">
    <property type="entry name" value="Radical_SAM"/>
    <property type="match status" value="1"/>
</dbReference>
<dbReference type="PANTHER" id="PTHR43288">
    <property type="entry name" value="BIOTIN SYNTHASE-RELATED PROTEIN, RADICAL SAM SUPERFAMILY"/>
    <property type="match status" value="1"/>
</dbReference>
<dbReference type="Pfam" id="PF04055">
    <property type="entry name" value="Radical_SAM"/>
    <property type="match status" value="1"/>
</dbReference>
<name>A0A7X5URU0_9PSEU</name>
<evidence type="ECO:0000256" key="1">
    <source>
        <dbReference type="ARBA" id="ARBA00022691"/>
    </source>
</evidence>
<keyword evidence="2" id="KW-0479">Metal-binding</keyword>
<dbReference type="InterPro" id="IPR007197">
    <property type="entry name" value="rSAM"/>
</dbReference>
<dbReference type="EMBL" id="JAAOYM010000001">
    <property type="protein sequence ID" value="NIJ13010.1"/>
    <property type="molecule type" value="Genomic_DNA"/>
</dbReference>
<dbReference type="GO" id="GO:0051536">
    <property type="term" value="F:iron-sulfur cluster binding"/>
    <property type="evidence" value="ECO:0007669"/>
    <property type="project" value="UniProtKB-KW"/>
</dbReference>
<evidence type="ECO:0000313" key="6">
    <source>
        <dbReference type="EMBL" id="NIJ13010.1"/>
    </source>
</evidence>
<keyword evidence="4" id="KW-0411">Iron-sulfur</keyword>
<dbReference type="SFLD" id="SFLDG01113">
    <property type="entry name" value="Uncharacterised_Radical_SAM_Su"/>
    <property type="match status" value="1"/>
</dbReference>
<dbReference type="SUPFAM" id="SSF102114">
    <property type="entry name" value="Radical SAM enzymes"/>
    <property type="match status" value="1"/>
</dbReference>
<keyword evidence="7" id="KW-1185">Reference proteome</keyword>
<evidence type="ECO:0000256" key="3">
    <source>
        <dbReference type="ARBA" id="ARBA00023004"/>
    </source>
</evidence>
<keyword evidence="1" id="KW-0949">S-adenosyl-L-methionine</keyword>
<dbReference type="PANTHER" id="PTHR43288:SF2">
    <property type="entry name" value="RADICAL SAM CORE DOMAIN-CONTAINING PROTEIN"/>
    <property type="match status" value="1"/>
</dbReference>
<evidence type="ECO:0000256" key="2">
    <source>
        <dbReference type="ARBA" id="ARBA00022723"/>
    </source>
</evidence>
<dbReference type="AlphaFoldDB" id="A0A7X5URU0"/>
<dbReference type="PROSITE" id="PS51918">
    <property type="entry name" value="RADICAL_SAM"/>
    <property type="match status" value="1"/>
</dbReference>
<dbReference type="SFLD" id="SFLDS00029">
    <property type="entry name" value="Radical_SAM"/>
    <property type="match status" value="1"/>
</dbReference>
<proteinExistence type="predicted"/>
<keyword evidence="3" id="KW-0408">Iron</keyword>
<dbReference type="SMART" id="SM00729">
    <property type="entry name" value="Elp3"/>
    <property type="match status" value="1"/>
</dbReference>
<protein>
    <recommendedName>
        <fullName evidence="5">Radical SAM core domain-containing protein</fullName>
    </recommendedName>
</protein>
<accession>A0A7X5URU0</accession>
<comment type="caution">
    <text evidence="6">The sequence shown here is derived from an EMBL/GenBank/DDBJ whole genome shotgun (WGS) entry which is preliminary data.</text>
</comment>
<gene>
    <name evidence="6" type="ORF">FHU38_003354</name>
</gene>
<dbReference type="GO" id="GO:0046872">
    <property type="term" value="F:metal ion binding"/>
    <property type="evidence" value="ECO:0007669"/>
    <property type="project" value="UniProtKB-KW"/>
</dbReference>
<reference evidence="6 7" key="1">
    <citation type="submission" date="2020-03" db="EMBL/GenBank/DDBJ databases">
        <title>Sequencing the genomes of 1000 actinobacteria strains.</title>
        <authorList>
            <person name="Klenk H.-P."/>
        </authorList>
    </citation>
    <scope>NUCLEOTIDE SEQUENCE [LARGE SCALE GENOMIC DNA]</scope>
    <source>
        <strain evidence="6 7">DSM 45685</strain>
    </source>
</reference>
<evidence type="ECO:0000259" key="5">
    <source>
        <dbReference type="PROSITE" id="PS51918"/>
    </source>
</evidence>
<dbReference type="Proteomes" id="UP000545493">
    <property type="component" value="Unassembled WGS sequence"/>
</dbReference>
<evidence type="ECO:0000256" key="4">
    <source>
        <dbReference type="ARBA" id="ARBA00023014"/>
    </source>
</evidence>
<organism evidence="6 7">
    <name type="scientific">Saccharomonospora amisosensis</name>
    <dbReference type="NCBI Taxonomy" id="1128677"/>
    <lineage>
        <taxon>Bacteria</taxon>
        <taxon>Bacillati</taxon>
        <taxon>Actinomycetota</taxon>
        <taxon>Actinomycetes</taxon>
        <taxon>Pseudonocardiales</taxon>
        <taxon>Pseudonocardiaceae</taxon>
        <taxon>Saccharomonospora</taxon>
    </lineage>
</organism>
<dbReference type="InterPro" id="IPR058240">
    <property type="entry name" value="rSAM_sf"/>
</dbReference>
<dbReference type="GO" id="GO:0003824">
    <property type="term" value="F:catalytic activity"/>
    <property type="evidence" value="ECO:0007669"/>
    <property type="project" value="InterPro"/>
</dbReference>
<dbReference type="Gene3D" id="3.20.20.70">
    <property type="entry name" value="Aldolase class I"/>
    <property type="match status" value="1"/>
</dbReference>
<feature type="domain" description="Radical SAM core" evidence="5">
    <location>
        <begin position="36"/>
        <end position="261"/>
    </location>
</feature>